<evidence type="ECO:0000256" key="6">
    <source>
        <dbReference type="ARBA" id="ARBA00023274"/>
    </source>
</evidence>
<dbReference type="SUPFAM" id="SSF49777">
    <property type="entry name" value="PEBP-like"/>
    <property type="match status" value="1"/>
</dbReference>
<dbReference type="InterPro" id="IPR008914">
    <property type="entry name" value="PEBP"/>
</dbReference>
<dbReference type="PANTHER" id="PTHR11362:SF133">
    <property type="entry name" value="LARGE RIBOSOMAL SUBUNIT PROTEIN ML38"/>
    <property type="match status" value="1"/>
</dbReference>
<dbReference type="Pfam" id="PF01161">
    <property type="entry name" value="PBP"/>
    <property type="match status" value="1"/>
</dbReference>
<evidence type="ECO:0000256" key="9">
    <source>
        <dbReference type="ARBA" id="ARBA00041206"/>
    </source>
</evidence>
<dbReference type="InterPro" id="IPR036610">
    <property type="entry name" value="PEBP-like_sf"/>
</dbReference>
<keyword evidence="3" id="KW-0689">Ribosomal protein</keyword>
<dbReference type="AlphaFoldDB" id="A0AAE1BKJ2"/>
<evidence type="ECO:0000256" key="8">
    <source>
        <dbReference type="ARBA" id="ARBA00039444"/>
    </source>
</evidence>
<dbReference type="InterPro" id="IPR035810">
    <property type="entry name" value="PEBP_euk"/>
</dbReference>
<dbReference type="Proteomes" id="UP001286313">
    <property type="component" value="Unassembled WGS sequence"/>
</dbReference>
<keyword evidence="2" id="KW-0809">Transit peptide</keyword>
<dbReference type="GO" id="GO:0005762">
    <property type="term" value="C:mitochondrial large ribosomal subunit"/>
    <property type="evidence" value="ECO:0007669"/>
    <property type="project" value="TreeGrafter"/>
</dbReference>
<dbReference type="CDD" id="cd00866">
    <property type="entry name" value="PEBP_euk"/>
    <property type="match status" value="1"/>
</dbReference>
<sequence>MLAATSLCRALLLSKTYIPVIQQSRTRWQNKINVYIYPCLEERLNELDVTRHDPEVYQAVDIGLPPPTKPPRPHTVTQRLKHVKNIRGNADLEKKARQRELLVDLDDVESSYDATQGRHHIRTLAQHYGIFTHLFGNAYFVPSVMLKIDFPYDHSRREDDVTTSSPVYQGNVIKPREATCEPKVVFPSDPEDMWTLALTNPDGNLVEANTECLHWMVGNISGSDVRSGEVLCDFLQPFPPRGSGYHRYVFVLYKQEGRIDFSQDKRDLPCLSLKDRSFSTQEFYRRMQDTLTPAGIAWFQSDWDASLTDFFHDILKMREPVYEYEFPKVYVAPQKFFPLKRSFNTYLDLHRDPKEIQKELLLKRLKKLNPLEPEPPVMPFPNAIPIHPDLSSWERREVKKERLGFGKYRDLYRGANRPRV</sequence>
<evidence type="ECO:0000256" key="2">
    <source>
        <dbReference type="ARBA" id="ARBA00022946"/>
    </source>
</evidence>
<comment type="caution">
    <text evidence="10">The sequence shown here is derived from an EMBL/GenBank/DDBJ whole genome shotgun (WGS) entry which is preliminary data.</text>
</comment>
<dbReference type="GO" id="GO:0005743">
    <property type="term" value="C:mitochondrial inner membrane"/>
    <property type="evidence" value="ECO:0007669"/>
    <property type="project" value="UniProtKB-ARBA"/>
</dbReference>
<organism evidence="10 11">
    <name type="scientific">Petrolisthes cinctipes</name>
    <name type="common">Flat porcelain crab</name>
    <dbReference type="NCBI Taxonomy" id="88211"/>
    <lineage>
        <taxon>Eukaryota</taxon>
        <taxon>Metazoa</taxon>
        <taxon>Ecdysozoa</taxon>
        <taxon>Arthropoda</taxon>
        <taxon>Crustacea</taxon>
        <taxon>Multicrustacea</taxon>
        <taxon>Malacostraca</taxon>
        <taxon>Eumalacostraca</taxon>
        <taxon>Eucarida</taxon>
        <taxon>Decapoda</taxon>
        <taxon>Pleocyemata</taxon>
        <taxon>Anomura</taxon>
        <taxon>Galatheoidea</taxon>
        <taxon>Porcellanidae</taxon>
        <taxon>Petrolisthes</taxon>
    </lineage>
</organism>
<protein>
    <recommendedName>
        <fullName evidence="8">Large ribosomal subunit protein mL38</fullName>
    </recommendedName>
    <alternativeName>
        <fullName evidence="9">39S ribosomal protein L38, mitochondrial</fullName>
    </alternativeName>
</protein>
<comment type="similarity">
    <text evidence="7">Belongs to the phosphatidylethanolamine-binding protein family. Mitochondrion-specific ribosomal protein mL38 subfamily.</text>
</comment>
<keyword evidence="11" id="KW-1185">Reference proteome</keyword>
<keyword evidence="6" id="KW-0687">Ribonucleoprotein</keyword>
<evidence type="ECO:0000256" key="4">
    <source>
        <dbReference type="ARBA" id="ARBA00023054"/>
    </source>
</evidence>
<reference evidence="10" key="1">
    <citation type="submission" date="2023-10" db="EMBL/GenBank/DDBJ databases">
        <title>Genome assemblies of two species of porcelain crab, Petrolisthes cinctipes and Petrolisthes manimaculis (Anomura: Porcellanidae).</title>
        <authorList>
            <person name="Angst P."/>
        </authorList>
    </citation>
    <scope>NUCLEOTIDE SEQUENCE</scope>
    <source>
        <strain evidence="10">PB745_01</strain>
        <tissue evidence="10">Gill</tissue>
    </source>
</reference>
<evidence type="ECO:0000256" key="1">
    <source>
        <dbReference type="ARBA" id="ARBA00004173"/>
    </source>
</evidence>
<comment type="subcellular location">
    <subcellularLocation>
        <location evidence="1">Mitochondrion</location>
    </subcellularLocation>
</comment>
<evidence type="ECO:0000256" key="7">
    <source>
        <dbReference type="ARBA" id="ARBA00038016"/>
    </source>
</evidence>
<keyword evidence="4" id="KW-0175">Coiled coil</keyword>
<dbReference type="PANTHER" id="PTHR11362">
    <property type="entry name" value="PHOSPHATIDYLETHANOLAMINE-BINDING PROTEIN"/>
    <property type="match status" value="1"/>
</dbReference>
<evidence type="ECO:0000313" key="11">
    <source>
        <dbReference type="Proteomes" id="UP001286313"/>
    </source>
</evidence>
<dbReference type="FunFam" id="3.90.280.10:FF:000002">
    <property type="entry name" value="39S ribosomal protein L38, mitochondrial"/>
    <property type="match status" value="1"/>
</dbReference>
<evidence type="ECO:0000256" key="3">
    <source>
        <dbReference type="ARBA" id="ARBA00022980"/>
    </source>
</evidence>
<gene>
    <name evidence="10" type="ORF">Pcinc_040956</name>
</gene>
<evidence type="ECO:0000256" key="5">
    <source>
        <dbReference type="ARBA" id="ARBA00023128"/>
    </source>
</evidence>
<keyword evidence="5" id="KW-0496">Mitochondrion</keyword>
<dbReference type="Gene3D" id="3.90.280.10">
    <property type="entry name" value="PEBP-like"/>
    <property type="match status" value="1"/>
</dbReference>
<dbReference type="EMBL" id="JAWQEG010007405">
    <property type="protein sequence ID" value="KAK3852456.1"/>
    <property type="molecule type" value="Genomic_DNA"/>
</dbReference>
<name>A0AAE1BKJ2_PETCI</name>
<accession>A0AAE1BKJ2</accession>
<proteinExistence type="inferred from homology"/>
<evidence type="ECO:0000313" key="10">
    <source>
        <dbReference type="EMBL" id="KAK3852456.1"/>
    </source>
</evidence>